<dbReference type="GO" id="GO:0006508">
    <property type="term" value="P:proteolysis"/>
    <property type="evidence" value="ECO:0007669"/>
    <property type="project" value="UniProtKB-KW"/>
</dbReference>
<evidence type="ECO:0000256" key="9">
    <source>
        <dbReference type="ARBA" id="ARBA00023049"/>
    </source>
</evidence>
<sequence>MPDQRLEKLAQILIHYSLEIKPGDQLEIRTTPLGQDLALMAYKEAIKAGGYVTNNLSLQGGEELFHKYASDDQLDYVSPVRKLITETFDAMLVIGAEYNTRSLSAIDPLRLSRSRKATTELTKIFLDRSANLELRWCYTEFPTYASAQEA</sequence>
<evidence type="ECO:0000256" key="8">
    <source>
        <dbReference type="ARBA" id="ARBA00022801"/>
    </source>
</evidence>
<accession>X1B3L4</accession>
<dbReference type="PANTHER" id="PTHR34448">
    <property type="entry name" value="AMINOPEPTIDASE"/>
    <property type="match status" value="1"/>
</dbReference>
<feature type="non-terminal residue" evidence="10">
    <location>
        <position position="150"/>
    </location>
</feature>
<evidence type="ECO:0000256" key="1">
    <source>
        <dbReference type="ARBA" id="ARBA00001941"/>
    </source>
</evidence>
<keyword evidence="6" id="KW-0645">Protease</keyword>
<dbReference type="EMBL" id="BART01010595">
    <property type="protein sequence ID" value="GAG89625.1"/>
    <property type="molecule type" value="Genomic_DNA"/>
</dbReference>
<dbReference type="InterPro" id="IPR000787">
    <property type="entry name" value="Peptidase_M29"/>
</dbReference>
<gene>
    <name evidence="10" type="ORF">S01H4_22963</name>
</gene>
<proteinExistence type="inferred from homology"/>
<evidence type="ECO:0000256" key="5">
    <source>
        <dbReference type="ARBA" id="ARBA00022438"/>
    </source>
</evidence>
<dbReference type="Pfam" id="PF02073">
    <property type="entry name" value="Peptidase_M29"/>
    <property type="match status" value="1"/>
</dbReference>
<dbReference type="GO" id="GO:0046872">
    <property type="term" value="F:metal ion binding"/>
    <property type="evidence" value="ECO:0007669"/>
    <property type="project" value="UniProtKB-KW"/>
</dbReference>
<comment type="cofactor">
    <cofactor evidence="1">
        <name>Co(2+)</name>
        <dbReference type="ChEBI" id="CHEBI:48828"/>
    </cofactor>
</comment>
<organism evidence="10">
    <name type="scientific">marine sediment metagenome</name>
    <dbReference type="NCBI Taxonomy" id="412755"/>
    <lineage>
        <taxon>unclassified sequences</taxon>
        <taxon>metagenomes</taxon>
        <taxon>ecological metagenomes</taxon>
    </lineage>
</organism>
<protein>
    <recommendedName>
        <fullName evidence="11">Aminopeptidase</fullName>
    </recommendedName>
</protein>
<evidence type="ECO:0000256" key="6">
    <source>
        <dbReference type="ARBA" id="ARBA00022670"/>
    </source>
</evidence>
<dbReference type="InterPro" id="IPR035097">
    <property type="entry name" value="M29_N-terminal"/>
</dbReference>
<evidence type="ECO:0000313" key="10">
    <source>
        <dbReference type="EMBL" id="GAG89625.1"/>
    </source>
</evidence>
<reference evidence="10" key="1">
    <citation type="journal article" date="2014" name="Front. Microbiol.">
        <title>High frequency of phylogenetically diverse reductive dehalogenase-homologous genes in deep subseafloor sedimentary metagenomes.</title>
        <authorList>
            <person name="Kawai M."/>
            <person name="Futagami T."/>
            <person name="Toyoda A."/>
            <person name="Takaki Y."/>
            <person name="Nishi S."/>
            <person name="Hori S."/>
            <person name="Arai W."/>
            <person name="Tsubouchi T."/>
            <person name="Morono Y."/>
            <person name="Uchiyama I."/>
            <person name="Ito T."/>
            <person name="Fujiyama A."/>
            <person name="Inagaki F."/>
            <person name="Takami H."/>
        </authorList>
    </citation>
    <scope>NUCLEOTIDE SEQUENCE</scope>
    <source>
        <strain evidence="10">Expedition CK06-06</strain>
    </source>
</reference>
<evidence type="ECO:0000256" key="7">
    <source>
        <dbReference type="ARBA" id="ARBA00022723"/>
    </source>
</evidence>
<comment type="caution">
    <text evidence="10">The sequence shown here is derived from an EMBL/GenBank/DDBJ whole genome shotgun (WGS) entry which is preliminary data.</text>
</comment>
<evidence type="ECO:0000256" key="4">
    <source>
        <dbReference type="ARBA" id="ARBA00008236"/>
    </source>
</evidence>
<dbReference type="GO" id="GO:0004177">
    <property type="term" value="F:aminopeptidase activity"/>
    <property type="evidence" value="ECO:0007669"/>
    <property type="project" value="UniProtKB-KW"/>
</dbReference>
<dbReference type="Gene3D" id="3.40.1830.10">
    <property type="entry name" value="Thermophilic metalloprotease (M29)"/>
    <property type="match status" value="1"/>
</dbReference>
<keyword evidence="5" id="KW-0031">Aminopeptidase</keyword>
<keyword evidence="7" id="KW-0479">Metal-binding</keyword>
<name>X1B3L4_9ZZZZ</name>
<comment type="cofactor">
    <cofactor evidence="2">
        <name>Mg(2+)</name>
        <dbReference type="ChEBI" id="CHEBI:18420"/>
    </cofactor>
</comment>
<evidence type="ECO:0000256" key="2">
    <source>
        <dbReference type="ARBA" id="ARBA00001946"/>
    </source>
</evidence>
<comment type="cofactor">
    <cofactor evidence="3">
        <name>Zn(2+)</name>
        <dbReference type="ChEBI" id="CHEBI:29105"/>
    </cofactor>
</comment>
<dbReference type="PANTHER" id="PTHR34448:SF1">
    <property type="entry name" value="BLL6088 PROTEIN"/>
    <property type="match status" value="1"/>
</dbReference>
<dbReference type="SUPFAM" id="SSF144052">
    <property type="entry name" value="Thermophilic metalloprotease-like"/>
    <property type="match status" value="1"/>
</dbReference>
<evidence type="ECO:0008006" key="11">
    <source>
        <dbReference type="Google" id="ProtNLM"/>
    </source>
</evidence>
<dbReference type="AlphaFoldDB" id="X1B3L4"/>
<keyword evidence="8" id="KW-0378">Hydrolase</keyword>
<comment type="similarity">
    <text evidence="4">Belongs to the peptidase M29 family.</text>
</comment>
<evidence type="ECO:0000256" key="3">
    <source>
        <dbReference type="ARBA" id="ARBA00001947"/>
    </source>
</evidence>
<keyword evidence="9" id="KW-0482">Metalloprotease</keyword>
<dbReference type="InterPro" id="IPR052170">
    <property type="entry name" value="M29_Exopeptidase"/>
</dbReference>
<dbReference type="GO" id="GO:0008237">
    <property type="term" value="F:metallopeptidase activity"/>
    <property type="evidence" value="ECO:0007669"/>
    <property type="project" value="UniProtKB-KW"/>
</dbReference>